<evidence type="ECO:0000313" key="2">
    <source>
        <dbReference type="Proteomes" id="UP001597542"/>
    </source>
</evidence>
<dbReference type="GO" id="GO:0016787">
    <property type="term" value="F:hydrolase activity"/>
    <property type="evidence" value="ECO:0007669"/>
    <property type="project" value="UniProtKB-KW"/>
</dbReference>
<name>A0ABW5HUE8_9PSEU</name>
<reference evidence="2" key="1">
    <citation type="journal article" date="2019" name="Int. J. Syst. Evol. Microbiol.">
        <title>The Global Catalogue of Microorganisms (GCM) 10K type strain sequencing project: providing services to taxonomists for standard genome sequencing and annotation.</title>
        <authorList>
            <consortium name="The Broad Institute Genomics Platform"/>
            <consortium name="The Broad Institute Genome Sequencing Center for Infectious Disease"/>
            <person name="Wu L."/>
            <person name="Ma J."/>
        </authorList>
    </citation>
    <scope>NUCLEOTIDE SEQUENCE [LARGE SCALE GENOMIC DNA]</scope>
    <source>
        <strain evidence="2">CGMCC 4.7638</strain>
    </source>
</reference>
<comment type="caution">
    <text evidence="1">The sequence shown here is derived from an EMBL/GenBank/DDBJ whole genome shotgun (WGS) entry which is preliminary data.</text>
</comment>
<proteinExistence type="predicted"/>
<keyword evidence="2" id="KW-1185">Reference proteome</keyword>
<accession>A0ABW5HUE8</accession>
<protein>
    <submittedName>
        <fullName evidence="1">Alpha/beta fold hydrolase</fullName>
    </submittedName>
</protein>
<dbReference type="SUPFAM" id="SSF53474">
    <property type="entry name" value="alpha/beta-Hydrolases"/>
    <property type="match status" value="1"/>
</dbReference>
<organism evidence="1 2">
    <name type="scientific">Amycolatopsis albidoflavus</name>
    <dbReference type="NCBI Taxonomy" id="102226"/>
    <lineage>
        <taxon>Bacteria</taxon>
        <taxon>Bacillati</taxon>
        <taxon>Actinomycetota</taxon>
        <taxon>Actinomycetes</taxon>
        <taxon>Pseudonocardiales</taxon>
        <taxon>Pseudonocardiaceae</taxon>
        <taxon>Amycolatopsis</taxon>
    </lineage>
</organism>
<dbReference type="Gene3D" id="3.40.50.1820">
    <property type="entry name" value="alpha/beta hydrolase"/>
    <property type="match status" value="1"/>
</dbReference>
<dbReference type="RefSeq" id="WP_344287231.1">
    <property type="nucleotide sequence ID" value="NZ_BAAAHV010000028.1"/>
</dbReference>
<dbReference type="Proteomes" id="UP001597542">
    <property type="component" value="Unassembled WGS sequence"/>
</dbReference>
<dbReference type="EMBL" id="JBHUKQ010000008">
    <property type="protein sequence ID" value="MFD2480382.1"/>
    <property type="molecule type" value="Genomic_DNA"/>
</dbReference>
<evidence type="ECO:0000313" key="1">
    <source>
        <dbReference type="EMBL" id="MFD2480382.1"/>
    </source>
</evidence>
<dbReference type="InterPro" id="IPR029058">
    <property type="entry name" value="AB_hydrolase_fold"/>
</dbReference>
<gene>
    <name evidence="1" type="ORF">ACFSUT_08880</name>
</gene>
<keyword evidence="1" id="KW-0378">Hydrolase</keyword>
<sequence length="195" mass="20667">MNTVFLLVHGGLGDDMDADRFWTRPGVADGLRRKGRPVLAPDRLRHAPDWPAEAAHLAAFLPDRPVVVVAGSNGCSAAVRLALAFPQRIDRLLLAWPATAGDAEVDARLAGVPRALLRGETLRGVTDDELATLAMPVGVLPSVPDNPFHQRRTVDALLRLVPGCAELPGCPEPPRPGFGSHVDGLLASITGFADC</sequence>